<proteinExistence type="predicted"/>
<dbReference type="EMBL" id="VCGU01000001">
    <property type="protein sequence ID" value="TRY80479.1"/>
    <property type="molecule type" value="Genomic_DNA"/>
</dbReference>
<evidence type="ECO:0000256" key="1">
    <source>
        <dbReference type="SAM" id="MobiDB-lite"/>
    </source>
</evidence>
<sequence length="242" mass="27430">MNPLLIVRLVKLVHLENSAKNGTTPEPAEDQETRDETKSEIQHGIQKCDQGMEMIHENSGLLPNSVQNGTLHWPNQILKNVTKPYTLEEHTDGIFDQAHSPKWISILGFVIAILIIIFLVIGLILKEMGAVSFQRHHSQSYRTQEHPNPGSDQRFSEVNVINLKSLPKLDTPPRCVRFDIQPSLSSTRSFHKFAPIRKKSPPIQASPVKTTCSRSARWLSFSFLRKVRGGPRRLATFLLDEN</sequence>
<reference evidence="3 4" key="1">
    <citation type="journal article" date="2018" name="Nat. Ecol. Evol.">
        <title>Genomic signatures of mitonuclear coevolution across populations of Tigriopus californicus.</title>
        <authorList>
            <person name="Barreto F.S."/>
            <person name="Watson E.T."/>
            <person name="Lima T.G."/>
            <person name="Willett C.S."/>
            <person name="Edmands S."/>
            <person name="Li W."/>
            <person name="Burton R.S."/>
        </authorList>
    </citation>
    <scope>NUCLEOTIDE SEQUENCE [LARGE SCALE GENOMIC DNA]</scope>
    <source>
        <strain evidence="3 4">San Diego</strain>
    </source>
</reference>
<feature type="transmembrane region" description="Helical" evidence="2">
    <location>
        <begin position="103"/>
        <end position="125"/>
    </location>
</feature>
<keyword evidence="2" id="KW-0812">Transmembrane</keyword>
<gene>
    <name evidence="3" type="ORF">TCAL_02974</name>
</gene>
<evidence type="ECO:0000256" key="2">
    <source>
        <dbReference type="SAM" id="Phobius"/>
    </source>
</evidence>
<keyword evidence="2" id="KW-1133">Transmembrane helix</keyword>
<name>A0A553PS25_TIGCA</name>
<protein>
    <submittedName>
        <fullName evidence="3">Uncharacterized protein</fullName>
    </submittedName>
</protein>
<comment type="caution">
    <text evidence="3">The sequence shown here is derived from an EMBL/GenBank/DDBJ whole genome shotgun (WGS) entry which is preliminary data.</text>
</comment>
<dbReference type="AlphaFoldDB" id="A0A553PS25"/>
<organism evidence="3 4">
    <name type="scientific">Tigriopus californicus</name>
    <name type="common">Marine copepod</name>
    <dbReference type="NCBI Taxonomy" id="6832"/>
    <lineage>
        <taxon>Eukaryota</taxon>
        <taxon>Metazoa</taxon>
        <taxon>Ecdysozoa</taxon>
        <taxon>Arthropoda</taxon>
        <taxon>Crustacea</taxon>
        <taxon>Multicrustacea</taxon>
        <taxon>Hexanauplia</taxon>
        <taxon>Copepoda</taxon>
        <taxon>Harpacticoida</taxon>
        <taxon>Harpacticidae</taxon>
        <taxon>Tigriopus</taxon>
    </lineage>
</organism>
<accession>A0A553PS25</accession>
<keyword evidence="2" id="KW-0472">Membrane</keyword>
<evidence type="ECO:0000313" key="4">
    <source>
        <dbReference type="Proteomes" id="UP000318571"/>
    </source>
</evidence>
<feature type="region of interest" description="Disordered" evidence="1">
    <location>
        <begin position="18"/>
        <end position="39"/>
    </location>
</feature>
<evidence type="ECO:0000313" key="3">
    <source>
        <dbReference type="EMBL" id="TRY80479.1"/>
    </source>
</evidence>
<dbReference type="Proteomes" id="UP000318571">
    <property type="component" value="Chromosome 12"/>
</dbReference>
<keyword evidence="4" id="KW-1185">Reference proteome</keyword>